<comment type="caution">
    <text evidence="6">The sequence shown here is derived from an EMBL/GenBank/DDBJ whole genome shotgun (WGS) entry which is preliminary data.</text>
</comment>
<dbReference type="InterPro" id="IPR011006">
    <property type="entry name" value="CheY-like_superfamily"/>
</dbReference>
<dbReference type="Gene3D" id="1.10.10.10">
    <property type="entry name" value="Winged helix-like DNA-binding domain superfamily/Winged helix DNA-binding domain"/>
    <property type="match status" value="1"/>
</dbReference>
<dbReference type="PANTHER" id="PTHR44591:SF3">
    <property type="entry name" value="RESPONSE REGULATORY DOMAIN-CONTAINING PROTEIN"/>
    <property type="match status" value="1"/>
</dbReference>
<dbReference type="RefSeq" id="WP_201428911.1">
    <property type="nucleotide sequence ID" value="NZ_JAEQMG010000188.1"/>
</dbReference>
<evidence type="ECO:0000256" key="1">
    <source>
        <dbReference type="ARBA" id="ARBA00018672"/>
    </source>
</evidence>
<evidence type="ECO:0000313" key="7">
    <source>
        <dbReference type="Proteomes" id="UP000633365"/>
    </source>
</evidence>
<feature type="domain" description="Response regulatory" evidence="5">
    <location>
        <begin position="2"/>
        <end position="116"/>
    </location>
</feature>
<dbReference type="PANTHER" id="PTHR44591">
    <property type="entry name" value="STRESS RESPONSE REGULATOR PROTEIN 1"/>
    <property type="match status" value="1"/>
</dbReference>
<dbReference type="Pfam" id="PF00072">
    <property type="entry name" value="Response_reg"/>
    <property type="match status" value="1"/>
</dbReference>
<dbReference type="EMBL" id="JAEQMG010000188">
    <property type="protein sequence ID" value="MBK6090241.1"/>
    <property type="molecule type" value="Genomic_DNA"/>
</dbReference>
<dbReference type="Gene3D" id="3.40.50.2300">
    <property type="match status" value="1"/>
</dbReference>
<feature type="modified residue" description="4-aspartylphosphate" evidence="4">
    <location>
        <position position="53"/>
    </location>
</feature>
<dbReference type="PROSITE" id="PS50110">
    <property type="entry name" value="RESPONSE_REGULATORY"/>
    <property type="match status" value="1"/>
</dbReference>
<reference evidence="6" key="1">
    <citation type="submission" date="2021-01" db="EMBL/GenBank/DDBJ databases">
        <title>Genome public.</title>
        <authorList>
            <person name="Liu C."/>
            <person name="Sun Q."/>
        </authorList>
    </citation>
    <scope>NUCLEOTIDE SEQUENCE</scope>
    <source>
        <strain evidence="6">M6</strain>
    </source>
</reference>
<dbReference type="InterPro" id="IPR036388">
    <property type="entry name" value="WH-like_DNA-bd_sf"/>
</dbReference>
<protein>
    <recommendedName>
        <fullName evidence="1">Stage 0 sporulation protein A homolog</fullName>
    </recommendedName>
</protein>
<dbReference type="InterPro" id="IPR001789">
    <property type="entry name" value="Sig_transdc_resp-reg_receiver"/>
</dbReference>
<evidence type="ECO:0000256" key="2">
    <source>
        <dbReference type="ARBA" id="ARBA00022553"/>
    </source>
</evidence>
<gene>
    <name evidence="6" type="ORF">JKK62_16590</name>
</gene>
<dbReference type="SUPFAM" id="SSF52172">
    <property type="entry name" value="CheY-like"/>
    <property type="match status" value="1"/>
</dbReference>
<dbReference type="InterPro" id="IPR050595">
    <property type="entry name" value="Bact_response_regulator"/>
</dbReference>
<keyword evidence="2 4" id="KW-0597">Phosphoprotein</keyword>
<evidence type="ECO:0000256" key="4">
    <source>
        <dbReference type="PROSITE-ProRule" id="PRU00169"/>
    </source>
</evidence>
<proteinExistence type="predicted"/>
<name>A0A935C4G5_9FIRM</name>
<evidence type="ECO:0000259" key="5">
    <source>
        <dbReference type="PROSITE" id="PS50110"/>
    </source>
</evidence>
<organism evidence="6 7">
    <name type="scientific">Ruminococcus difficilis</name>
    <dbReference type="NCBI Taxonomy" id="2763069"/>
    <lineage>
        <taxon>Bacteria</taxon>
        <taxon>Bacillati</taxon>
        <taxon>Bacillota</taxon>
        <taxon>Clostridia</taxon>
        <taxon>Eubacteriales</taxon>
        <taxon>Oscillospiraceae</taxon>
        <taxon>Ruminococcus</taxon>
    </lineage>
</organism>
<dbReference type="SMART" id="SM00448">
    <property type="entry name" value="REC"/>
    <property type="match status" value="1"/>
</dbReference>
<sequence length="260" mass="29375">MRILCVDDEPLMLQMLEMAVREAEPDADITAFSKQTDLLNEAKTNGCDIAFLDIHMRGMNGVELAKELKAVNPKMNIIFVTGYSEYTGAAMQLHASGYIMKPVTAEDVARELSDLRFPIVPKDNALLKVQCFGNFDVFTPDGTPVHFERSRSKEIFAYLVHRHGSSCTIKEIAAALFEDEPYDKKQQAYLQILISAMMKSLKKVGAEKAINKSYNNLSVNVSTLDCDYYRFAELDAGAVNAYANEYMSQYYWADFLFNDF</sequence>
<accession>A0A935C4G5</accession>
<evidence type="ECO:0000313" key="6">
    <source>
        <dbReference type="EMBL" id="MBK6090241.1"/>
    </source>
</evidence>
<comment type="function">
    <text evidence="3">May play the central regulatory role in sporulation. It may be an element of the effector pathway responsible for the activation of sporulation genes in response to nutritional stress. Spo0A may act in concert with spo0H (a sigma factor) to control the expression of some genes that are critical to the sporulation process.</text>
</comment>
<dbReference type="Proteomes" id="UP000633365">
    <property type="component" value="Unassembled WGS sequence"/>
</dbReference>
<dbReference type="AlphaFoldDB" id="A0A935C4G5"/>
<evidence type="ECO:0000256" key="3">
    <source>
        <dbReference type="ARBA" id="ARBA00024867"/>
    </source>
</evidence>
<keyword evidence="7" id="KW-1185">Reference proteome</keyword>
<dbReference type="GO" id="GO:0000160">
    <property type="term" value="P:phosphorelay signal transduction system"/>
    <property type="evidence" value="ECO:0007669"/>
    <property type="project" value="InterPro"/>
</dbReference>